<dbReference type="EMBL" id="RBWY01000001">
    <property type="protein sequence ID" value="RKS87291.1"/>
    <property type="molecule type" value="Genomic_DNA"/>
</dbReference>
<organism evidence="1 2">
    <name type="scientific">Orbus hercynius</name>
    <dbReference type="NCBI Taxonomy" id="593135"/>
    <lineage>
        <taxon>Bacteria</taxon>
        <taxon>Pseudomonadati</taxon>
        <taxon>Pseudomonadota</taxon>
        <taxon>Gammaproteobacteria</taxon>
        <taxon>Orbales</taxon>
        <taxon>Orbaceae</taxon>
        <taxon>Orbus</taxon>
    </lineage>
</organism>
<keyword evidence="2" id="KW-1185">Reference proteome</keyword>
<reference evidence="1 2" key="1">
    <citation type="submission" date="2018-10" db="EMBL/GenBank/DDBJ databases">
        <title>Genomic Encyclopedia of Type Strains, Phase IV (KMG-IV): sequencing the most valuable type-strain genomes for metagenomic binning, comparative biology and taxonomic classification.</title>
        <authorList>
            <person name="Goeker M."/>
        </authorList>
    </citation>
    <scope>NUCLEOTIDE SEQUENCE [LARGE SCALE GENOMIC DNA]</scope>
    <source>
        <strain evidence="1 2">DSM 22228</strain>
    </source>
</reference>
<dbReference type="AlphaFoldDB" id="A0A495RIQ4"/>
<accession>A0A495RIQ4</accession>
<gene>
    <name evidence="1" type="ORF">DES39_0511</name>
</gene>
<evidence type="ECO:0000313" key="1">
    <source>
        <dbReference type="EMBL" id="RKS87291.1"/>
    </source>
</evidence>
<comment type="caution">
    <text evidence="1">The sequence shown here is derived from an EMBL/GenBank/DDBJ whole genome shotgun (WGS) entry which is preliminary data.</text>
</comment>
<protein>
    <submittedName>
        <fullName evidence="1">Uncharacterized protein</fullName>
    </submittedName>
</protein>
<dbReference type="RefSeq" id="WP_121144192.1">
    <property type="nucleotide sequence ID" value="NZ_RBWY01000001.1"/>
</dbReference>
<proteinExistence type="predicted"/>
<evidence type="ECO:0000313" key="2">
    <source>
        <dbReference type="Proteomes" id="UP000278542"/>
    </source>
</evidence>
<dbReference type="Proteomes" id="UP000278542">
    <property type="component" value="Unassembled WGS sequence"/>
</dbReference>
<name>A0A495RIQ4_9GAMM</name>
<sequence>MKLTNLNVGDSVTVFRLGKILRIEKIERKTKTMLVTKMGNKFNINTGYKIPYDTFSSSIQPTTEDDRKAVTRQEMIDKLMSFPFGRLSYEQLKNVLKAISGKEIK</sequence>